<evidence type="ECO:0000313" key="4">
    <source>
        <dbReference type="Proteomes" id="UP000626220"/>
    </source>
</evidence>
<accession>A0A8J3H1C1</accession>
<dbReference type="Gene3D" id="3.40.50.300">
    <property type="entry name" value="P-loop containing nucleotide triphosphate hydrolases"/>
    <property type="match status" value="1"/>
</dbReference>
<evidence type="ECO:0000256" key="1">
    <source>
        <dbReference type="ARBA" id="ARBA00022679"/>
    </source>
</evidence>
<dbReference type="InterPro" id="IPR011990">
    <property type="entry name" value="TPR-like_helical_dom_sf"/>
</dbReference>
<dbReference type="GO" id="GO:0008476">
    <property type="term" value="F:protein-tyrosine sulfotransferase activity"/>
    <property type="evidence" value="ECO:0007669"/>
    <property type="project" value="InterPro"/>
</dbReference>
<protein>
    <submittedName>
        <fullName evidence="3">Sulfotransferase</fullName>
    </submittedName>
</protein>
<comment type="caution">
    <text evidence="3">The sequence shown here is derived from an EMBL/GenBank/DDBJ whole genome shotgun (WGS) entry which is preliminary data.</text>
</comment>
<evidence type="ECO:0000313" key="3">
    <source>
        <dbReference type="EMBL" id="GHF66594.1"/>
    </source>
</evidence>
<keyword evidence="1" id="KW-0808">Transferase</keyword>
<keyword evidence="4" id="KW-1185">Reference proteome</keyword>
<organism evidence="3 4">
    <name type="scientific">Seohaeicola zhoushanensis</name>
    <dbReference type="NCBI Taxonomy" id="1569283"/>
    <lineage>
        <taxon>Bacteria</taxon>
        <taxon>Pseudomonadati</taxon>
        <taxon>Pseudomonadota</taxon>
        <taxon>Alphaproteobacteria</taxon>
        <taxon>Rhodobacterales</taxon>
        <taxon>Roseobacteraceae</taxon>
        <taxon>Seohaeicola</taxon>
    </lineage>
</organism>
<gene>
    <name evidence="3" type="ORF">GCM10017056_42260</name>
</gene>
<dbReference type="Pfam" id="PF13374">
    <property type="entry name" value="TPR_10"/>
    <property type="match status" value="1"/>
</dbReference>
<dbReference type="RefSeq" id="WP_189682114.1">
    <property type="nucleotide sequence ID" value="NZ_BNCJ01000018.1"/>
</dbReference>
<name>A0A8J3H1C1_9RHOB</name>
<sequence>MPQALSVTQALNRASKAIKTGEVEVAEDLYLKVLERFPANRRAQAGLLTLCQGSATEMAQSAREMQARGNLYAAEKRWSFAVCRSPETAGLGVGLALCRLEMGQAAAALDAVDKVLEACPDDARALDTRGRALRDLGRMEEAEACHRAALRGGIEDTGPLNHLGILAQARGERAAAAEFYRRAIALRPEVPDLHHNLSHVHRYAEGDAHIAQMERLLSRVAPNDPGQAPLHFALFKAFDDLDQLDLAFHHLVRGNRMKQAALGYEVRHDALRFAHVKSLFAAPVEEVVAESPLPVRPIFVVGLPRSGTTLVEQVLAQAPGTQGCGELSVIARAAARLLRGLQEDKRAALEPQDLSRMRTEIAEGLARYSNGAPVMIDKMPLNFRWLGFIAAALPEARIVHVVRDPMSVAWSLFRHAFAGRGNGFAYSIGGITAYMLLHRDLMAYWQRRLPRKIATLDYDAMVRDPDPELRALVAACGLEWHDDCLSPHRSGSAVLTASAAQVRQPIHDTSNAAWLRYETQMEPLRAALAQAGLL</sequence>
<dbReference type="Gene3D" id="1.25.40.10">
    <property type="entry name" value="Tetratricopeptide repeat domain"/>
    <property type="match status" value="2"/>
</dbReference>
<dbReference type="Pfam" id="PF13181">
    <property type="entry name" value="TPR_8"/>
    <property type="match status" value="1"/>
</dbReference>
<reference evidence="3" key="2">
    <citation type="submission" date="2020-09" db="EMBL/GenBank/DDBJ databases">
        <authorList>
            <person name="Sun Q."/>
            <person name="Kim S."/>
        </authorList>
    </citation>
    <scope>NUCLEOTIDE SEQUENCE</scope>
    <source>
        <strain evidence="3">KCTC 42650</strain>
    </source>
</reference>
<dbReference type="PANTHER" id="PTHR12788:SF10">
    <property type="entry name" value="PROTEIN-TYROSINE SULFOTRANSFERASE"/>
    <property type="match status" value="1"/>
</dbReference>
<dbReference type="Pfam" id="PF13469">
    <property type="entry name" value="Sulfotransfer_3"/>
    <property type="match status" value="1"/>
</dbReference>
<feature type="repeat" description="TPR" evidence="2">
    <location>
        <begin position="157"/>
        <end position="190"/>
    </location>
</feature>
<dbReference type="PANTHER" id="PTHR12788">
    <property type="entry name" value="PROTEIN-TYROSINE SULFOTRANSFERASE 2"/>
    <property type="match status" value="1"/>
</dbReference>
<evidence type="ECO:0000256" key="2">
    <source>
        <dbReference type="PROSITE-ProRule" id="PRU00339"/>
    </source>
</evidence>
<proteinExistence type="predicted"/>
<dbReference type="SUPFAM" id="SSF48452">
    <property type="entry name" value="TPR-like"/>
    <property type="match status" value="1"/>
</dbReference>
<dbReference type="InterPro" id="IPR026634">
    <property type="entry name" value="TPST-like"/>
</dbReference>
<dbReference type="AlphaFoldDB" id="A0A8J3H1C1"/>
<keyword evidence="2" id="KW-0802">TPR repeat</keyword>
<dbReference type="InterPro" id="IPR019734">
    <property type="entry name" value="TPR_rpt"/>
</dbReference>
<dbReference type="SMART" id="SM00028">
    <property type="entry name" value="TPR"/>
    <property type="match status" value="4"/>
</dbReference>
<dbReference type="EMBL" id="BNCJ01000018">
    <property type="protein sequence ID" value="GHF66594.1"/>
    <property type="molecule type" value="Genomic_DNA"/>
</dbReference>
<dbReference type="InterPro" id="IPR027417">
    <property type="entry name" value="P-loop_NTPase"/>
</dbReference>
<dbReference type="PROSITE" id="PS50005">
    <property type="entry name" value="TPR"/>
    <property type="match status" value="1"/>
</dbReference>
<reference evidence="3" key="1">
    <citation type="journal article" date="2014" name="Int. J. Syst. Evol. Microbiol.">
        <title>Complete genome sequence of Corynebacterium casei LMG S-19264T (=DSM 44701T), isolated from a smear-ripened cheese.</title>
        <authorList>
            <consortium name="US DOE Joint Genome Institute (JGI-PGF)"/>
            <person name="Walter F."/>
            <person name="Albersmeier A."/>
            <person name="Kalinowski J."/>
            <person name="Ruckert C."/>
        </authorList>
    </citation>
    <scope>NUCLEOTIDE SEQUENCE</scope>
    <source>
        <strain evidence="3">KCTC 42650</strain>
    </source>
</reference>
<dbReference type="Proteomes" id="UP000626220">
    <property type="component" value="Unassembled WGS sequence"/>
</dbReference>
<dbReference type="SUPFAM" id="SSF52540">
    <property type="entry name" value="P-loop containing nucleoside triphosphate hydrolases"/>
    <property type="match status" value="1"/>
</dbReference>